<keyword evidence="4" id="KW-0645">Protease</keyword>
<evidence type="ECO:0000256" key="1">
    <source>
        <dbReference type="ARBA" id="ARBA00022801"/>
    </source>
</evidence>
<keyword evidence="2" id="KW-0732">Signal</keyword>
<gene>
    <name evidence="4" type="ORF">ENE75_03310</name>
</gene>
<keyword evidence="5" id="KW-1185">Reference proteome</keyword>
<dbReference type="GO" id="GO:0006508">
    <property type="term" value="P:proteolysis"/>
    <property type="evidence" value="ECO:0007669"/>
    <property type="project" value="UniProtKB-KW"/>
</dbReference>
<dbReference type="InterPro" id="IPR001995">
    <property type="entry name" value="Peptidase_A2_cat"/>
</dbReference>
<dbReference type="SUPFAM" id="SSF50630">
    <property type="entry name" value="Acid proteases"/>
    <property type="match status" value="1"/>
</dbReference>
<feature type="chain" id="PRO_5019209814" evidence="2">
    <location>
        <begin position="20"/>
        <end position="211"/>
    </location>
</feature>
<dbReference type="EMBL" id="SACT01000001">
    <property type="protein sequence ID" value="RVT53923.1"/>
    <property type="molecule type" value="Genomic_DNA"/>
</dbReference>
<feature type="signal peptide" evidence="2">
    <location>
        <begin position="1"/>
        <end position="19"/>
    </location>
</feature>
<dbReference type="Proteomes" id="UP000288178">
    <property type="component" value="Unassembled WGS sequence"/>
</dbReference>
<evidence type="ECO:0000256" key="2">
    <source>
        <dbReference type="SAM" id="SignalP"/>
    </source>
</evidence>
<protein>
    <submittedName>
        <fullName evidence="4">TIGR02281 family clan AA aspartic protease</fullName>
        <ecNumber evidence="4">3.4.23.-</ecNumber>
    </submittedName>
</protein>
<dbReference type="Pfam" id="PF13975">
    <property type="entry name" value="gag-asp_proteas"/>
    <property type="match status" value="1"/>
</dbReference>
<dbReference type="AlphaFoldDB" id="A0A437K0X8"/>
<reference evidence="4 5" key="1">
    <citation type="submission" date="2019-01" db="EMBL/GenBank/DDBJ databases">
        <authorList>
            <person name="Chen W.-M."/>
        </authorList>
    </citation>
    <scope>NUCLEOTIDE SEQUENCE [LARGE SCALE GENOMIC DNA]</scope>
    <source>
        <strain evidence="4 5">ICH-3</strain>
    </source>
</reference>
<proteinExistence type="predicted"/>
<dbReference type="GO" id="GO:0004190">
    <property type="term" value="F:aspartic-type endopeptidase activity"/>
    <property type="evidence" value="ECO:0007669"/>
    <property type="project" value="InterPro"/>
</dbReference>
<dbReference type="InterPro" id="IPR034122">
    <property type="entry name" value="Retropepsin-like_bacterial"/>
</dbReference>
<comment type="caution">
    <text evidence="4">The sequence shown here is derived from an EMBL/GenBank/DDBJ whole genome shotgun (WGS) entry which is preliminary data.</text>
</comment>
<dbReference type="NCBIfam" id="TIGR02281">
    <property type="entry name" value="clan_AA_DTGA"/>
    <property type="match status" value="1"/>
</dbReference>
<evidence type="ECO:0000313" key="4">
    <source>
        <dbReference type="EMBL" id="RVT53923.1"/>
    </source>
</evidence>
<evidence type="ECO:0000259" key="3">
    <source>
        <dbReference type="PROSITE" id="PS50175"/>
    </source>
</evidence>
<dbReference type="Gene3D" id="2.40.70.10">
    <property type="entry name" value="Acid Proteases"/>
    <property type="match status" value="1"/>
</dbReference>
<dbReference type="OrthoDB" id="185963at2"/>
<evidence type="ECO:0000313" key="5">
    <source>
        <dbReference type="Proteomes" id="UP000288178"/>
    </source>
</evidence>
<dbReference type="CDD" id="cd05483">
    <property type="entry name" value="retropepsin_like_bacteria"/>
    <property type="match status" value="1"/>
</dbReference>
<feature type="domain" description="Peptidase A2" evidence="3">
    <location>
        <begin position="115"/>
        <end position="193"/>
    </location>
</feature>
<dbReference type="InterPro" id="IPR011969">
    <property type="entry name" value="Clan_AA_Asp_peptidase_C"/>
</dbReference>
<name>A0A437K0X8_9BURK</name>
<organism evidence="4 5">
    <name type="scientific">Rubrivivax albus</name>
    <dbReference type="NCBI Taxonomy" id="2499835"/>
    <lineage>
        <taxon>Bacteria</taxon>
        <taxon>Pseudomonadati</taxon>
        <taxon>Pseudomonadota</taxon>
        <taxon>Betaproteobacteria</taxon>
        <taxon>Burkholderiales</taxon>
        <taxon>Sphaerotilaceae</taxon>
        <taxon>Rubrivivax</taxon>
    </lineage>
</organism>
<dbReference type="InterPro" id="IPR021109">
    <property type="entry name" value="Peptidase_aspartic_dom_sf"/>
</dbReference>
<keyword evidence="1 4" id="KW-0378">Hydrolase</keyword>
<sequence length="211" mass="22006">MRGHWWLAGLAMLPALALAQTVQLSGQMGRKALLVVDGQPLTLAVGETRQGITLKALDAGGALVEWGGRSSRLHVGAAPASVGATGPNGGGRSIVLGMGPGGHFMAQGAVNGRPQRFMVDTGATTVAFGRSDAERLGVDWRRGQPVAMNTAGGVVQGHRVTLSAVTVGEVTLANVEAVVMPTAMPFALLGNSFLSRFQMRRDNDVMRLELR</sequence>
<dbReference type="PROSITE" id="PS50175">
    <property type="entry name" value="ASP_PROT_RETROV"/>
    <property type="match status" value="1"/>
</dbReference>
<dbReference type="RefSeq" id="WP_128195582.1">
    <property type="nucleotide sequence ID" value="NZ_SACT01000001.1"/>
</dbReference>
<dbReference type="EC" id="3.4.23.-" evidence="4"/>
<accession>A0A437K0X8</accession>